<evidence type="ECO:0000256" key="18">
    <source>
        <dbReference type="ARBA" id="ARBA00023136"/>
    </source>
</evidence>
<dbReference type="GO" id="GO:0019064">
    <property type="term" value="P:fusion of virus membrane with host plasma membrane"/>
    <property type="evidence" value="ECO:0007669"/>
    <property type="project" value="InterPro"/>
</dbReference>
<dbReference type="GO" id="GO:0019062">
    <property type="term" value="P:virion attachment to host cell"/>
    <property type="evidence" value="ECO:0007669"/>
    <property type="project" value="UniProtKB-KW"/>
</dbReference>
<evidence type="ECO:0000256" key="9">
    <source>
        <dbReference type="ARBA" id="ARBA00022581"/>
    </source>
</evidence>
<accession>A0A060D400</accession>
<dbReference type="EMBL" id="KJ813427">
    <property type="protein sequence ID" value="AIB06070.1"/>
    <property type="molecule type" value="Viral_cRNA"/>
</dbReference>
<keyword evidence="11 26" id="KW-0812">Transmembrane</keyword>
<comment type="subunit">
    <text evidence="3 26 27">Homotrimer of disulfide-linked HA1-HA2.</text>
</comment>
<keyword evidence="15 26" id="KW-0261">Viral envelope protein</keyword>
<dbReference type="InterPro" id="IPR013828">
    <property type="entry name" value="Hemagglutn_HA1_a/b_dom_sf"/>
</dbReference>
<keyword evidence="19 26" id="KW-0564">Palmitate</keyword>
<evidence type="ECO:0000256" key="27">
    <source>
        <dbReference type="RuleBase" id="RU003324"/>
    </source>
</evidence>
<feature type="disulfide bond" evidence="26">
    <location>
        <begin position="297"/>
        <end position="321"/>
    </location>
</feature>
<evidence type="ECO:0000256" key="13">
    <source>
        <dbReference type="ARBA" id="ARBA00022844"/>
    </source>
</evidence>
<dbReference type="GO" id="GO:0016020">
    <property type="term" value="C:membrane"/>
    <property type="evidence" value="ECO:0007669"/>
    <property type="project" value="UniProtKB-UniRule"/>
</dbReference>
<keyword evidence="23 26" id="KW-0449">Lipoprotein</keyword>
<feature type="site" description="Cleavage; by host" evidence="26">
    <location>
        <begin position="345"/>
        <end position="346"/>
    </location>
</feature>
<keyword evidence="22 26" id="KW-1167">Clathrin- and caveolin-independent endocytosis of virus by host</keyword>
<feature type="lipid moiety-binding region" description="S-palmitoyl cysteine; by host" evidence="26">
    <location>
        <position position="565"/>
    </location>
</feature>
<dbReference type="Gene3D" id="3.90.209.20">
    <property type="match status" value="1"/>
</dbReference>
<keyword evidence="4 26" id="KW-1168">Fusion of virus membrane with host membrane</keyword>
<comment type="PTM">
    <text evidence="26">Palmitoylated.</text>
</comment>
<keyword evidence="18 26" id="KW-0472">Membrane</keyword>
<keyword evidence="26" id="KW-0732">Signal</keyword>
<evidence type="ECO:0000313" key="28">
    <source>
        <dbReference type="EMBL" id="AIB06070.1"/>
    </source>
</evidence>
<feature type="lipid moiety-binding region" description="S-palmitoyl cysteine; by host" evidence="26">
    <location>
        <position position="562"/>
    </location>
</feature>
<dbReference type="InterPro" id="IPR008980">
    <property type="entry name" value="Capsid_hemagglutn"/>
</dbReference>
<dbReference type="SUPFAM" id="SSF58064">
    <property type="entry name" value="Influenza hemagglutinin (stalk)"/>
    <property type="match status" value="1"/>
</dbReference>
<dbReference type="FunFam" id="3.90.20.10:FF:000001">
    <property type="entry name" value="Hemagglutinin"/>
    <property type="match status" value="1"/>
</dbReference>
<sequence length="566" mass="63856">MKTIIAFSCILCLIFAQKLPGSDNSTATLCLGHHAVPNGTLVKTITDDQIEVTNATELVQSSSTGRICNSPHQILDGKNCTLIDALLGDPHCDDFQNKEWDLFVERSTAYSNCYPYYVPDYTTLRSLVASSGNLKFTQESFNWTGVAQDGSSYACRRGSVKSFFSRLNWLHNLNYKYPEQNVTMPNNDKFDKLYIWGVHHPGTDKDQTNLYVQASGRVIVSTKRSQQTVIPNIGSRPWVRGVSSIISIYWTIVKPGDILLINSTGNLIAPRGYFKIQSGKSSIMRSDAHIDECNSECITPNGSISNDKPFQNVNKITYGACPRYVKQNTLKLATGMRNVPEKQTRGIFGAIAGFIENGWEGMVDGWYGFRHQNSEGTGQAADLKSTQAAIDQITGKLNRVIKKTNEKFHQIEKEFSEVEGRIQDLEKYVEDTKIDLWSYNAELLVALENQHTIDLTDSEMSKLFERTRRQLRENAEDMGNGCFKIYHKCDNACIGSIRNGTYNHDIYRNEALNNRFQIKGVQLKSGYKDWILWISFAISCFLLCVVLLGFIMWACQKGNIRCNICI</sequence>
<evidence type="ECO:0000256" key="25">
    <source>
        <dbReference type="ARBA" id="ARBA00059860"/>
    </source>
</evidence>
<comment type="caution">
    <text evidence="26">Lacks conserved residue(s) required for the propagation of feature annotation.</text>
</comment>
<feature type="disulfide bond" evidence="26">
    <location>
        <begin position="80"/>
        <end position="92"/>
    </location>
</feature>
<evidence type="ECO:0000256" key="23">
    <source>
        <dbReference type="ARBA" id="ARBA00023288"/>
    </source>
</evidence>
<dbReference type="InterPro" id="IPR000149">
    <property type="entry name" value="Hemagglutn_influenz_A"/>
</dbReference>
<evidence type="ECO:0000256" key="12">
    <source>
        <dbReference type="ARBA" id="ARBA00022804"/>
    </source>
</evidence>
<dbReference type="Gene3D" id="3.90.20.10">
    <property type="match status" value="1"/>
</dbReference>
<evidence type="ECO:0000256" key="16">
    <source>
        <dbReference type="ARBA" id="ARBA00022890"/>
    </source>
</evidence>
<evidence type="ECO:0000256" key="21">
    <source>
        <dbReference type="ARBA" id="ARBA00023180"/>
    </source>
</evidence>
<comment type="subcellular location">
    <subcellularLocation>
        <location evidence="1 26">Host apical cell membrane</location>
        <topology evidence="1 26">Single-pass type I membrane protein</topology>
    </subcellularLocation>
    <subcellularLocation>
        <location evidence="26">Virion membrane</location>
        <topology evidence="26">Single-pass type I membrane protein</topology>
    </subcellularLocation>
    <text evidence="26">Targeted to the apical plasma membrane in epithelial polarized cells through a signal present in the transmembrane domain. Associated with glycosphingolipid- and cholesterol-enriched detergent-resistant lipid rafts.</text>
</comment>
<evidence type="ECO:0000256" key="2">
    <source>
        <dbReference type="ARBA" id="ARBA00006321"/>
    </source>
</evidence>
<dbReference type="GO" id="GO:0020002">
    <property type="term" value="C:host cell plasma membrane"/>
    <property type="evidence" value="ECO:0007669"/>
    <property type="project" value="UniProtKB-SubCell"/>
</dbReference>
<dbReference type="Pfam" id="PF00509">
    <property type="entry name" value="Hemagglutinin"/>
    <property type="match status" value="1"/>
</dbReference>
<dbReference type="GO" id="GO:0055036">
    <property type="term" value="C:virion membrane"/>
    <property type="evidence" value="ECO:0007669"/>
    <property type="project" value="UniProtKB-SubCell"/>
</dbReference>
<evidence type="ECO:0000256" key="4">
    <source>
        <dbReference type="ARBA" id="ARBA00022506"/>
    </source>
</evidence>
<keyword evidence="14 26" id="KW-1043">Host membrane</keyword>
<keyword evidence="21 26" id="KW-0325">Glycoprotein</keyword>
<feature type="transmembrane region" description="Helical" evidence="26">
    <location>
        <begin position="530"/>
        <end position="554"/>
    </location>
</feature>
<dbReference type="HAMAP" id="MF_04072">
    <property type="entry name" value="INFV_HEMA"/>
    <property type="match status" value="1"/>
</dbReference>
<comment type="PTM">
    <text evidence="26">In natural infection, inactive HA is matured into HA1 and HA2 outside the cell by one or more trypsin-like, arginine-specific endoprotease secreted by the bronchial epithelial cells. One identified protease that may be involved in this process is secreted in lungs by club cells.</text>
</comment>
<dbReference type="GO" id="GO:0046761">
    <property type="term" value="P:viral budding from plasma membrane"/>
    <property type="evidence" value="ECO:0007669"/>
    <property type="project" value="UniProtKB-UniRule"/>
</dbReference>
<evidence type="ECO:0000256" key="1">
    <source>
        <dbReference type="ARBA" id="ARBA00004310"/>
    </source>
</evidence>
<comment type="function">
    <text evidence="25 27">Binds to sialic acid-containing receptors on the cell surface, bringing about the attachment of the virus particle to the cell. This attachment induces virion internalization of about two third of the virus particles through clathrin-dependent endocytosis and about one third through a clathrin- and caveolin-independent pathway. Plays a major role in the determination of host range restriction and virulence. Class I viral fusion protein. Responsible for penetration of the virus into the cell cytoplasm by mediating the fusion of the membrane of the endocytosed virus particle with the endosomal membrane. Low pH in endosomes induces an irreversible conformational change in HA2, releasing the fusion hydrophobic peptide. Several trimers are required to form a competent fusion pore.</text>
</comment>
<protein>
    <recommendedName>
        <fullName evidence="26">Hemagglutinin</fullName>
    </recommendedName>
    <component>
        <recommendedName>
            <fullName evidence="26">Hemagglutinin HA1 chain</fullName>
        </recommendedName>
    </component>
    <component>
        <recommendedName>
            <fullName evidence="26">Hemagglutinin HA2 chain</fullName>
        </recommendedName>
    </component>
</protein>
<proteinExistence type="inferred from homology"/>
<comment type="similarity">
    <text evidence="2 26 27">Belongs to the influenza viruses hemagglutinin family.</text>
</comment>
<evidence type="ECO:0000256" key="24">
    <source>
        <dbReference type="ARBA" id="ARBA00023296"/>
    </source>
</evidence>
<keyword evidence="24 26" id="KW-1160">Virus entry into host cell</keyword>
<evidence type="ECO:0000256" key="22">
    <source>
        <dbReference type="ARBA" id="ARBA00023261"/>
    </source>
</evidence>
<evidence type="ECO:0000256" key="17">
    <source>
        <dbReference type="ARBA" id="ARBA00022989"/>
    </source>
</evidence>
<evidence type="ECO:0000256" key="6">
    <source>
        <dbReference type="ARBA" id="ARBA00022511"/>
    </source>
</evidence>
<keyword evidence="17 26" id="KW-1133">Transmembrane helix</keyword>
<evidence type="ECO:0000256" key="20">
    <source>
        <dbReference type="ARBA" id="ARBA00023157"/>
    </source>
</evidence>
<feature type="lipid moiety-binding region" description="S-palmitoyl cysteine; by host" evidence="26">
    <location>
        <position position="555"/>
    </location>
</feature>
<keyword evidence="7 26" id="KW-0348">Hemagglutinin</keyword>
<keyword evidence="16 26" id="KW-1164">Virus endocytosis by host</keyword>
<evidence type="ECO:0000256" key="10">
    <source>
        <dbReference type="ARBA" id="ARBA00022595"/>
    </source>
</evidence>
<keyword evidence="10 26" id="KW-1162">Viral penetration into host cytoplasm</keyword>
<reference evidence="28" key="1">
    <citation type="submission" date="2014-05" db="EMBL/GenBank/DDBJ databases">
        <authorList>
            <consortium name="USDA Swine Influenza Surveillance"/>
            <person name="Lin K."/>
            <person name="Deike P.H."/>
            <person name="Zhang J."/>
        </authorList>
    </citation>
    <scope>NUCLEOTIDE SEQUENCE</scope>
    <source>
        <strain evidence="28">A/swine/North Carolina/A01410672/2014</strain>
    </source>
</reference>
<evidence type="ECO:0000256" key="15">
    <source>
        <dbReference type="ARBA" id="ARBA00022879"/>
    </source>
</evidence>
<evidence type="ECO:0000256" key="7">
    <source>
        <dbReference type="ARBA" id="ARBA00022546"/>
    </source>
</evidence>
<dbReference type="SUPFAM" id="SSF49818">
    <property type="entry name" value="Viral protein domain"/>
    <property type="match status" value="1"/>
</dbReference>
<dbReference type="FunFam" id="3.90.209.20:FF:000001">
    <property type="entry name" value="Hemagglutinin"/>
    <property type="match status" value="1"/>
</dbReference>
<dbReference type="GO" id="GO:0046789">
    <property type="term" value="F:host cell surface receptor binding"/>
    <property type="evidence" value="ECO:0007669"/>
    <property type="project" value="UniProtKB-UniRule"/>
</dbReference>
<dbReference type="GO" id="GO:0019031">
    <property type="term" value="C:viral envelope"/>
    <property type="evidence" value="ECO:0007669"/>
    <property type="project" value="UniProtKB-UniRule"/>
</dbReference>
<comment type="function">
    <text evidence="26">Binds to sialic acid-containing receptors on the cell surface, bringing about the attachment of the virus particle to the cell. This attachment induces virion internalization either through clathrin-dependent endocytosis or through clathrin- and caveolin-independent pathway. Plays a major role in the determination of host range restriction and virulence. Class I viral fusion protein. Responsible for penetration of the virus into the cell cytoplasm by mediating the fusion of the membrane of the endocytosed virus particle with the endosomal membrane. Low pH in endosomes induces an irreversible conformational change in HA2, releasing the fusion hydrophobic peptide. Several trimers are required to form a competent fusion pore.</text>
</comment>
<dbReference type="GO" id="GO:0039654">
    <property type="term" value="P:fusion of virus membrane with host endosome membrane"/>
    <property type="evidence" value="ECO:0007669"/>
    <property type="project" value="UniProtKB-UniRule"/>
</dbReference>
<evidence type="ECO:0000256" key="19">
    <source>
        <dbReference type="ARBA" id="ARBA00023139"/>
    </source>
</evidence>
<evidence type="ECO:0000256" key="14">
    <source>
        <dbReference type="ARBA" id="ARBA00022870"/>
    </source>
</evidence>
<evidence type="ECO:0000256" key="5">
    <source>
        <dbReference type="ARBA" id="ARBA00022510"/>
    </source>
</evidence>
<organism evidence="28">
    <name type="scientific">Influenza A virus</name>
    <name type="common">A/swine/North Carolina/A01410672/2014(H3N2)</name>
    <dbReference type="NCBI Taxonomy" id="1499400"/>
    <lineage>
        <taxon>Viruses</taxon>
        <taxon>Riboviria</taxon>
        <taxon>Orthornavirae</taxon>
        <taxon>Negarnaviricota</taxon>
        <taxon>Polyploviricotina</taxon>
        <taxon>Insthoviricetes</taxon>
        <taxon>Articulavirales</taxon>
        <taxon>Orthomyxoviridae</taxon>
        <taxon>Alphainfluenzavirus</taxon>
        <taxon>Alphainfluenzavirus influenzae</taxon>
        <taxon>Influenza A virus</taxon>
    </lineage>
</organism>
<keyword evidence="12 26" id="KW-1161">Viral attachment to host cell</keyword>
<evidence type="ECO:0000256" key="26">
    <source>
        <dbReference type="HAMAP-Rule" id="MF_04072"/>
    </source>
</evidence>
<evidence type="ECO:0000256" key="3">
    <source>
        <dbReference type="ARBA" id="ARBA00011292"/>
    </source>
</evidence>
<keyword evidence="20 26" id="KW-1015">Disulfide bond</keyword>
<keyword evidence="9 26" id="KW-0945">Host-virus interaction</keyword>
<dbReference type="GO" id="GO:0075512">
    <property type="term" value="P:clathrin-dependent endocytosis of virus by host cell"/>
    <property type="evidence" value="ECO:0007669"/>
    <property type="project" value="UniProtKB-UniRule"/>
</dbReference>
<keyword evidence="5 26" id="KW-1170">Fusion of virus membrane with host endosomal membrane</keyword>
<dbReference type="PRINTS" id="PR00329">
    <property type="entry name" value="HEMAGGLUTN12"/>
</dbReference>
<dbReference type="InterPro" id="IPR001364">
    <property type="entry name" value="Hemagglutn_influenz_A/B"/>
</dbReference>
<keyword evidence="8 26" id="KW-1165">Clathrin-mediated endocytosis of virus by host</keyword>
<evidence type="ECO:0000256" key="11">
    <source>
        <dbReference type="ARBA" id="ARBA00022692"/>
    </source>
</evidence>
<dbReference type="PRINTS" id="PR00330">
    <property type="entry name" value="HEMAGGLUTN1"/>
</dbReference>
<keyword evidence="6 26" id="KW-1032">Host cell membrane</keyword>
<evidence type="ECO:0000256" key="8">
    <source>
        <dbReference type="ARBA" id="ARBA00022570"/>
    </source>
</evidence>
<gene>
    <name evidence="26 28" type="primary">HA</name>
</gene>
<feature type="disulfide bond" evidence="26">
    <location>
        <begin position="489"/>
        <end position="493"/>
    </location>
</feature>
<keyword evidence="13 26" id="KW-0946">Virion</keyword>
<name>A0A060D400_9INFA</name>